<name>A0A1A8QNI6_9TELE</name>
<reference evidence="1" key="2">
    <citation type="submission" date="2016-06" db="EMBL/GenBank/DDBJ databases">
        <title>The genome of a short-lived fish provides insights into sex chromosome evolution and the genetic control of aging.</title>
        <authorList>
            <person name="Reichwald K."/>
            <person name="Felder M."/>
            <person name="Petzold A."/>
            <person name="Koch P."/>
            <person name="Groth M."/>
            <person name="Platzer M."/>
        </authorList>
    </citation>
    <scope>NUCLEOTIDE SEQUENCE</scope>
    <source>
        <tissue evidence="1">Brain</tissue>
    </source>
</reference>
<reference evidence="1" key="1">
    <citation type="submission" date="2016-05" db="EMBL/GenBank/DDBJ databases">
        <authorList>
            <person name="Lavstsen T."/>
            <person name="Jespersen J.S."/>
        </authorList>
    </citation>
    <scope>NUCLEOTIDE SEQUENCE</scope>
    <source>
        <tissue evidence="1">Brain</tissue>
    </source>
</reference>
<gene>
    <name evidence="1" type="primary">LOC100169030</name>
</gene>
<sequence>MLKISSKEKGIYRDKLRPDAKKRHLQKIECLGNVDPYEKRPFLLQTRWGVKHEEDARKAYTEIIASNHRKLHVRFCVNTDFPE</sequence>
<organism evidence="1">
    <name type="scientific">Nothobranchius rachovii</name>
    <name type="common">bluefin notho</name>
    <dbReference type="NCBI Taxonomy" id="451742"/>
    <lineage>
        <taxon>Eukaryota</taxon>
        <taxon>Metazoa</taxon>
        <taxon>Chordata</taxon>
        <taxon>Craniata</taxon>
        <taxon>Vertebrata</taxon>
        <taxon>Euteleostomi</taxon>
        <taxon>Actinopterygii</taxon>
        <taxon>Neopterygii</taxon>
        <taxon>Teleostei</taxon>
        <taxon>Neoteleostei</taxon>
        <taxon>Acanthomorphata</taxon>
        <taxon>Ovalentaria</taxon>
        <taxon>Atherinomorphae</taxon>
        <taxon>Cyprinodontiformes</taxon>
        <taxon>Nothobranchiidae</taxon>
        <taxon>Nothobranchius</taxon>
    </lineage>
</organism>
<evidence type="ECO:0000313" key="1">
    <source>
        <dbReference type="EMBL" id="SBR95101.1"/>
    </source>
</evidence>
<protein>
    <submittedName>
        <fullName evidence="1">Uncharacterized protein</fullName>
    </submittedName>
</protein>
<accession>A0A1A8QNI6</accession>
<feature type="non-terminal residue" evidence="1">
    <location>
        <position position="83"/>
    </location>
</feature>
<dbReference type="EMBL" id="HAEH01012562">
    <property type="protein sequence ID" value="SBR95101.1"/>
    <property type="molecule type" value="Transcribed_RNA"/>
</dbReference>
<dbReference type="AlphaFoldDB" id="A0A1A8QNI6"/>
<proteinExistence type="predicted"/>